<keyword evidence="3" id="KW-0677">Repeat</keyword>
<dbReference type="InterPro" id="IPR032675">
    <property type="entry name" value="LRR_dom_sf"/>
</dbReference>
<dbReference type="SMART" id="SM00369">
    <property type="entry name" value="LRR_TYP"/>
    <property type="match status" value="10"/>
</dbReference>
<accession>A0AA38MEE9</accession>
<evidence type="ECO:0000256" key="4">
    <source>
        <dbReference type="SAM" id="SignalP"/>
    </source>
</evidence>
<keyword evidence="2 4" id="KW-0732">Signal</keyword>
<protein>
    <submittedName>
        <fullName evidence="5">Uncharacterized protein</fullName>
    </submittedName>
</protein>
<evidence type="ECO:0000313" key="6">
    <source>
        <dbReference type="Proteomes" id="UP001168821"/>
    </source>
</evidence>
<evidence type="ECO:0000256" key="3">
    <source>
        <dbReference type="ARBA" id="ARBA00022737"/>
    </source>
</evidence>
<dbReference type="InterPro" id="IPR001611">
    <property type="entry name" value="Leu-rich_rpt"/>
</dbReference>
<feature type="chain" id="PRO_5041337682" evidence="4">
    <location>
        <begin position="24"/>
        <end position="446"/>
    </location>
</feature>
<evidence type="ECO:0000256" key="1">
    <source>
        <dbReference type="ARBA" id="ARBA00022614"/>
    </source>
</evidence>
<dbReference type="EMBL" id="JALNTZ010000005">
    <property type="protein sequence ID" value="KAJ3652959.1"/>
    <property type="molecule type" value="Genomic_DNA"/>
</dbReference>
<dbReference type="InterPro" id="IPR050541">
    <property type="entry name" value="LRR_TM_domain-containing"/>
</dbReference>
<gene>
    <name evidence="5" type="ORF">Zmor_018881</name>
</gene>
<dbReference type="Proteomes" id="UP001168821">
    <property type="component" value="Unassembled WGS sequence"/>
</dbReference>
<dbReference type="AlphaFoldDB" id="A0AA38MEE9"/>
<evidence type="ECO:0000313" key="5">
    <source>
        <dbReference type="EMBL" id="KAJ3652959.1"/>
    </source>
</evidence>
<sequence length="446" mass="50803">MWKFENQILSFFLAICCVHQCLTHGSTFQNATLFCKTFTSARQSLSINYDELSKNANNSCHNNAYKVAYVTGTVRTIYENTVTDLQNLNGLNFTQVGLEEIQIGAFTNFPKLETLTLNSNNVKEIRSGVFQNLPLVDLLLNNNSISTLEERAFHNLASLRMLSLEKNSLKKIQKRVFDNIALWVLNLRHNEIDEIEAGAFDAVHPESHKWNILIYLSDNNLKEINPEVFNIEHLVTLNLDKNSISKIRPGDLANLPNLRDLHLSRNRLKLIPNDVFKGSTIENLDISHNQISEIESQAFDDMEYLLKLNMGNNKLKIWDGNWFSGSWSSGFHTFRKLYAGYNNIEEIPGNAFQNFGGNYFIVDLKWNKIRGIADGAFNGVTGLHLLDLSHNEISKWDENLLRQVKVIGTVNLSGNKFKCADISANYAVVPRARRVILQDCVQFDEN</sequence>
<dbReference type="Pfam" id="PF13855">
    <property type="entry name" value="LRR_8"/>
    <property type="match status" value="3"/>
</dbReference>
<organism evidence="5 6">
    <name type="scientific">Zophobas morio</name>
    <dbReference type="NCBI Taxonomy" id="2755281"/>
    <lineage>
        <taxon>Eukaryota</taxon>
        <taxon>Metazoa</taxon>
        <taxon>Ecdysozoa</taxon>
        <taxon>Arthropoda</taxon>
        <taxon>Hexapoda</taxon>
        <taxon>Insecta</taxon>
        <taxon>Pterygota</taxon>
        <taxon>Neoptera</taxon>
        <taxon>Endopterygota</taxon>
        <taxon>Coleoptera</taxon>
        <taxon>Polyphaga</taxon>
        <taxon>Cucujiformia</taxon>
        <taxon>Tenebrionidae</taxon>
        <taxon>Zophobas</taxon>
    </lineage>
</organism>
<keyword evidence="1" id="KW-0433">Leucine-rich repeat</keyword>
<proteinExistence type="predicted"/>
<dbReference type="InterPro" id="IPR003591">
    <property type="entry name" value="Leu-rich_rpt_typical-subtyp"/>
</dbReference>
<dbReference type="SUPFAM" id="SSF52058">
    <property type="entry name" value="L domain-like"/>
    <property type="match status" value="2"/>
</dbReference>
<dbReference type="PANTHER" id="PTHR24369:SF210">
    <property type="entry name" value="CHAOPTIN-RELATED"/>
    <property type="match status" value="1"/>
</dbReference>
<name>A0AA38MEE9_9CUCU</name>
<dbReference type="InterPro" id="IPR026906">
    <property type="entry name" value="LRR_5"/>
</dbReference>
<dbReference type="Gene3D" id="3.80.10.10">
    <property type="entry name" value="Ribonuclease Inhibitor"/>
    <property type="match status" value="3"/>
</dbReference>
<dbReference type="GO" id="GO:0005886">
    <property type="term" value="C:plasma membrane"/>
    <property type="evidence" value="ECO:0007669"/>
    <property type="project" value="TreeGrafter"/>
</dbReference>
<keyword evidence="6" id="KW-1185">Reference proteome</keyword>
<dbReference type="PROSITE" id="PS51450">
    <property type="entry name" value="LRR"/>
    <property type="match status" value="2"/>
</dbReference>
<comment type="caution">
    <text evidence="5">The sequence shown here is derived from an EMBL/GenBank/DDBJ whole genome shotgun (WGS) entry which is preliminary data.</text>
</comment>
<evidence type="ECO:0000256" key="2">
    <source>
        <dbReference type="ARBA" id="ARBA00022729"/>
    </source>
</evidence>
<dbReference type="Pfam" id="PF13306">
    <property type="entry name" value="LRR_5"/>
    <property type="match status" value="1"/>
</dbReference>
<feature type="signal peptide" evidence="4">
    <location>
        <begin position="1"/>
        <end position="23"/>
    </location>
</feature>
<dbReference type="PANTHER" id="PTHR24369">
    <property type="entry name" value="ANTIGEN BSP, PUTATIVE-RELATED"/>
    <property type="match status" value="1"/>
</dbReference>
<reference evidence="5" key="1">
    <citation type="journal article" date="2023" name="G3 (Bethesda)">
        <title>Whole genome assemblies of Zophobas morio and Tenebrio molitor.</title>
        <authorList>
            <person name="Kaur S."/>
            <person name="Stinson S.A."/>
            <person name="diCenzo G.C."/>
        </authorList>
    </citation>
    <scope>NUCLEOTIDE SEQUENCE</scope>
    <source>
        <strain evidence="5">QUZm001</strain>
    </source>
</reference>